<dbReference type="EMBL" id="VCIW01000024">
    <property type="protein sequence ID" value="TLS49074.1"/>
    <property type="molecule type" value="Genomic_DNA"/>
</dbReference>
<feature type="domain" description="HTH araC/xylS-type" evidence="5">
    <location>
        <begin position="656"/>
        <end position="755"/>
    </location>
</feature>
<dbReference type="GO" id="GO:0043565">
    <property type="term" value="F:sequence-specific DNA binding"/>
    <property type="evidence" value="ECO:0007669"/>
    <property type="project" value="InterPro"/>
</dbReference>
<dbReference type="InterPro" id="IPR018060">
    <property type="entry name" value="HTH_AraC"/>
</dbReference>
<keyword evidence="4" id="KW-0472">Membrane</keyword>
<dbReference type="PRINTS" id="PR00032">
    <property type="entry name" value="HTHARAC"/>
</dbReference>
<dbReference type="Gene3D" id="3.30.450.20">
    <property type="entry name" value="PAS domain"/>
    <property type="match status" value="1"/>
</dbReference>
<evidence type="ECO:0000259" key="5">
    <source>
        <dbReference type="PROSITE" id="PS01124"/>
    </source>
</evidence>
<dbReference type="AlphaFoldDB" id="A0A5R9G7R4"/>
<evidence type="ECO:0000256" key="2">
    <source>
        <dbReference type="ARBA" id="ARBA00023125"/>
    </source>
</evidence>
<keyword evidence="3" id="KW-0804">Transcription</keyword>
<proteinExistence type="predicted"/>
<feature type="transmembrane region" description="Helical" evidence="4">
    <location>
        <begin position="308"/>
        <end position="329"/>
    </location>
</feature>
<dbReference type="Gene3D" id="1.10.10.60">
    <property type="entry name" value="Homeodomain-like"/>
    <property type="match status" value="2"/>
</dbReference>
<dbReference type="InterPro" id="IPR009057">
    <property type="entry name" value="Homeodomain-like_sf"/>
</dbReference>
<feature type="transmembrane region" description="Helical" evidence="4">
    <location>
        <begin position="27"/>
        <end position="47"/>
    </location>
</feature>
<gene>
    <name evidence="6" type="ORF">FE782_26880</name>
</gene>
<accession>A0A5R9G7R4</accession>
<dbReference type="CDD" id="cd18774">
    <property type="entry name" value="PDC2_HK_sensor"/>
    <property type="match status" value="1"/>
</dbReference>
<dbReference type="PROSITE" id="PS01124">
    <property type="entry name" value="HTH_ARAC_FAMILY_2"/>
    <property type="match status" value="1"/>
</dbReference>
<dbReference type="InterPro" id="IPR041522">
    <property type="entry name" value="CdaR_GGDEF"/>
</dbReference>
<dbReference type="PANTHER" id="PTHR43280">
    <property type="entry name" value="ARAC-FAMILY TRANSCRIPTIONAL REGULATOR"/>
    <property type="match status" value="1"/>
</dbReference>
<evidence type="ECO:0000256" key="1">
    <source>
        <dbReference type="ARBA" id="ARBA00023015"/>
    </source>
</evidence>
<keyword evidence="7" id="KW-1185">Reference proteome</keyword>
<dbReference type="InterPro" id="IPR020449">
    <property type="entry name" value="Tscrpt_reg_AraC-type_HTH"/>
</dbReference>
<dbReference type="PANTHER" id="PTHR43280:SF2">
    <property type="entry name" value="HTH-TYPE TRANSCRIPTIONAL REGULATOR EXSA"/>
    <property type="match status" value="1"/>
</dbReference>
<keyword evidence="4" id="KW-1133">Transmembrane helix</keyword>
<dbReference type="GO" id="GO:0003700">
    <property type="term" value="F:DNA-binding transcription factor activity"/>
    <property type="evidence" value="ECO:0007669"/>
    <property type="project" value="InterPro"/>
</dbReference>
<dbReference type="Pfam" id="PF12833">
    <property type="entry name" value="HTH_18"/>
    <property type="match status" value="1"/>
</dbReference>
<sequence length="760" mass="86234">MVQYFWTSHMVWKGCVIMKLKAAVPIFYKYVASFVAVLLAPILFLGISGYEQTVNLIHDEVTVSHQNRILQWQEQVDAKLIQMNKIAVEVAANPELTPYALERSFYQAYRAKALLNYKMANEFVHEMLLYIRGGDYLYSSVSTYKTQRFINEIYRYRDWDEAQFRQAIEAASRPAFRPAEEVRLRNDRTRLVTYLVPIPFMSNNPYGTLLFLIPEDALLPPERTDRSGNTVVLDRNGNVVASLKPAGGLPDAAELLPDAAGPSLHIRSVDGTDHYISHIRSKLTGWTYVTMLPVAEVMKPVHEMRDRWLLNLMLIVLIGGLIIYGLVYVNYHPIRELVRWADARWGLSDRKADELDTVRSLIDRMGQSNRELGQKLQNNRSAIQEHLLLQVLRGEVSDVSAFNERGREYGVSFSHPRFLVIMFDLAAERAAAHKATLRSLVAENASEQIEAYGKDDLDDRRIPFLMSTALDDGELAAWVEELHRSLRDERGIAATVGVGNAYPDIERIGKSYLEASTAADFKLIRGNGKIIRFQDVSESESGAVSYPTQELQRLETLIRQGDAERIADVLGGIAAAIRDRSATLFAARCLCFDIVNTVLKTMAEMNALPGATERLPNVLSLMRFDTVEELTERVMAACIDLCRLIELGKAEAPLIAPMLAYIEERFADPEFSVRQLAERFSLSESYVSRYVKEQTGKNVSEHVNRLRVERAKQLLARDDRPLKDIVEQVGYYDASSFIRTFKRSVGVTPGEFRRLYKQAE</sequence>
<organism evidence="6 7">
    <name type="scientific">Paenibacillus antri</name>
    <dbReference type="NCBI Taxonomy" id="2582848"/>
    <lineage>
        <taxon>Bacteria</taxon>
        <taxon>Bacillati</taxon>
        <taxon>Bacillota</taxon>
        <taxon>Bacilli</taxon>
        <taxon>Bacillales</taxon>
        <taxon>Paenibacillaceae</taxon>
        <taxon>Paenibacillus</taxon>
    </lineage>
</organism>
<keyword evidence="1" id="KW-0805">Transcription regulation</keyword>
<evidence type="ECO:0000313" key="6">
    <source>
        <dbReference type="EMBL" id="TLS49074.1"/>
    </source>
</evidence>
<evidence type="ECO:0000256" key="3">
    <source>
        <dbReference type="ARBA" id="ARBA00023163"/>
    </source>
</evidence>
<evidence type="ECO:0000256" key="4">
    <source>
        <dbReference type="SAM" id="Phobius"/>
    </source>
</evidence>
<reference evidence="6 7" key="1">
    <citation type="submission" date="2019-05" db="EMBL/GenBank/DDBJ databases">
        <authorList>
            <person name="Narsing Rao M.P."/>
            <person name="Li W.J."/>
        </authorList>
    </citation>
    <scope>NUCLEOTIDE SEQUENCE [LARGE SCALE GENOMIC DNA]</scope>
    <source>
        <strain evidence="6 7">SYSU_K30003</strain>
    </source>
</reference>
<dbReference type="Pfam" id="PF17853">
    <property type="entry name" value="GGDEF_2"/>
    <property type="match status" value="1"/>
</dbReference>
<evidence type="ECO:0000313" key="7">
    <source>
        <dbReference type="Proteomes" id="UP000309676"/>
    </source>
</evidence>
<keyword evidence="4" id="KW-0812">Transmembrane</keyword>
<comment type="caution">
    <text evidence="6">The sequence shown here is derived from an EMBL/GenBank/DDBJ whole genome shotgun (WGS) entry which is preliminary data.</text>
</comment>
<dbReference type="Proteomes" id="UP000309676">
    <property type="component" value="Unassembled WGS sequence"/>
</dbReference>
<name>A0A5R9G7R4_9BACL</name>
<dbReference type="SUPFAM" id="SSF46689">
    <property type="entry name" value="Homeodomain-like"/>
    <property type="match status" value="1"/>
</dbReference>
<keyword evidence="2" id="KW-0238">DNA-binding</keyword>
<dbReference type="SMART" id="SM00342">
    <property type="entry name" value="HTH_ARAC"/>
    <property type="match status" value="1"/>
</dbReference>
<protein>
    <submittedName>
        <fullName evidence="6">AraC family transcriptional regulator</fullName>
    </submittedName>
</protein>